<evidence type="ECO:0008006" key="4">
    <source>
        <dbReference type="Google" id="ProtNLM"/>
    </source>
</evidence>
<evidence type="ECO:0000313" key="3">
    <source>
        <dbReference type="Proteomes" id="UP000245680"/>
    </source>
</evidence>
<dbReference type="AlphaFoldDB" id="A0A2V2LCV8"/>
<dbReference type="EMBL" id="QGKU01000026">
    <property type="protein sequence ID" value="PWR03380.1"/>
    <property type="molecule type" value="Genomic_DNA"/>
</dbReference>
<keyword evidence="1" id="KW-1133">Transmembrane helix</keyword>
<dbReference type="Proteomes" id="UP000245680">
    <property type="component" value="Unassembled WGS sequence"/>
</dbReference>
<keyword evidence="3" id="KW-1185">Reference proteome</keyword>
<name>A0A2V2LCV8_9RHOB</name>
<feature type="transmembrane region" description="Helical" evidence="1">
    <location>
        <begin position="21"/>
        <end position="38"/>
    </location>
</feature>
<evidence type="ECO:0000313" key="2">
    <source>
        <dbReference type="EMBL" id="PWR03380.1"/>
    </source>
</evidence>
<dbReference type="RefSeq" id="WP_109810781.1">
    <property type="nucleotide sequence ID" value="NZ_QGKU01000026.1"/>
</dbReference>
<feature type="transmembrane region" description="Helical" evidence="1">
    <location>
        <begin position="50"/>
        <end position="70"/>
    </location>
</feature>
<organism evidence="2 3">
    <name type="scientific">Meridianimarinicoccus roseus</name>
    <dbReference type="NCBI Taxonomy" id="2072018"/>
    <lineage>
        <taxon>Bacteria</taxon>
        <taxon>Pseudomonadati</taxon>
        <taxon>Pseudomonadota</taxon>
        <taxon>Alphaproteobacteria</taxon>
        <taxon>Rhodobacterales</taxon>
        <taxon>Paracoccaceae</taxon>
        <taxon>Meridianimarinicoccus</taxon>
    </lineage>
</organism>
<proteinExistence type="predicted"/>
<sequence length="76" mass="8333">MASLRRDVAIHNERVKLFSGFVNAIGLGLIGFAVLRPLTVNLDEVSGLTVLWGVAGLFLHAISHYILVMLRTEDNT</sequence>
<keyword evidence="1" id="KW-0812">Transmembrane</keyword>
<reference evidence="2 3" key="1">
    <citation type="submission" date="2018-05" db="EMBL/GenBank/DDBJ databases">
        <title>Rhodobacteraceae gen. nov., sp. nov. isolated from sea water.</title>
        <authorList>
            <person name="Ren Y."/>
        </authorList>
    </citation>
    <scope>NUCLEOTIDE SEQUENCE [LARGE SCALE GENOMIC DNA]</scope>
    <source>
        <strain evidence="2 3">TG-679</strain>
    </source>
</reference>
<dbReference type="OrthoDB" id="7871392at2"/>
<evidence type="ECO:0000256" key="1">
    <source>
        <dbReference type="SAM" id="Phobius"/>
    </source>
</evidence>
<protein>
    <recommendedName>
        <fullName evidence="4">YrhK domain-containing protein</fullName>
    </recommendedName>
</protein>
<accession>A0A2V2LCV8</accession>
<comment type="caution">
    <text evidence="2">The sequence shown here is derived from an EMBL/GenBank/DDBJ whole genome shotgun (WGS) entry which is preliminary data.</text>
</comment>
<gene>
    <name evidence="2" type="ORF">DKT77_05825</name>
</gene>
<keyword evidence="1" id="KW-0472">Membrane</keyword>